<proteinExistence type="predicted"/>
<reference evidence="3 4" key="1">
    <citation type="journal article" date="2018" name="Nat. Microbiol.">
        <title>Leveraging single-cell genomics to expand the fungal tree of life.</title>
        <authorList>
            <person name="Ahrendt S.R."/>
            <person name="Quandt C.A."/>
            <person name="Ciobanu D."/>
            <person name="Clum A."/>
            <person name="Salamov A."/>
            <person name="Andreopoulos B."/>
            <person name="Cheng J.F."/>
            <person name="Woyke T."/>
            <person name="Pelin A."/>
            <person name="Henrissat B."/>
            <person name="Reynolds N.K."/>
            <person name="Benny G.L."/>
            <person name="Smith M.E."/>
            <person name="James T.Y."/>
            <person name="Grigoriev I.V."/>
        </authorList>
    </citation>
    <scope>NUCLEOTIDE SEQUENCE [LARGE SCALE GENOMIC DNA]</scope>
    <source>
        <strain evidence="3 4">ATCC 52028</strain>
    </source>
</reference>
<dbReference type="Proteomes" id="UP000274922">
    <property type="component" value="Unassembled WGS sequence"/>
</dbReference>
<gene>
    <name evidence="1" type="ORF">CAUPRSCDRAFT_13152</name>
    <name evidence="2" type="ORF">CXG81DRAFT_23826</name>
</gene>
<dbReference type="PANTHER" id="PTHR28207">
    <property type="entry name" value="ATP SYNTHASE SUBUNIT H, MITOCHONDRIAL"/>
    <property type="match status" value="1"/>
</dbReference>
<dbReference type="InterPro" id="IPR019711">
    <property type="entry name" value="ATP_synth_F0_suH"/>
</dbReference>
<dbReference type="PANTHER" id="PTHR28207:SF1">
    <property type="entry name" value="ATP SYNTHASE SUBUNIT H, MITOCHONDRIAL"/>
    <property type="match status" value="1"/>
</dbReference>
<organism evidence="2 4">
    <name type="scientific">Caulochytrium protostelioides</name>
    <dbReference type="NCBI Taxonomy" id="1555241"/>
    <lineage>
        <taxon>Eukaryota</taxon>
        <taxon>Fungi</taxon>
        <taxon>Fungi incertae sedis</taxon>
        <taxon>Chytridiomycota</taxon>
        <taxon>Chytridiomycota incertae sedis</taxon>
        <taxon>Chytridiomycetes</taxon>
        <taxon>Caulochytriales</taxon>
        <taxon>Caulochytriaceae</taxon>
        <taxon>Caulochytrium</taxon>
    </lineage>
</organism>
<dbReference type="EMBL" id="ML013102">
    <property type="protein sequence ID" value="RKO95088.1"/>
    <property type="molecule type" value="Genomic_DNA"/>
</dbReference>
<protein>
    <submittedName>
        <fullName evidence="2">Uncharacterized protein</fullName>
    </submittedName>
</protein>
<reference evidence="1" key="3">
    <citation type="submission" date="2018-08" db="EMBL/GenBank/DDBJ databases">
        <title>Leveraging single-cell genomics to expand the Fungal Tree of Life.</title>
        <authorList>
            <consortium name="DOE Joint Genome Institute"/>
            <person name="Ahrendt S.R."/>
            <person name="Quandt C.A."/>
            <person name="Ciobanu D."/>
            <person name="Clum A."/>
            <person name="Salamov A."/>
            <person name="Andreopoulos B."/>
            <person name="Cheng J.-F."/>
            <person name="Woyke T."/>
            <person name="Pelin A."/>
            <person name="Henrissat B."/>
            <person name="Reynolds N."/>
            <person name="Benny G.L."/>
            <person name="Smith M.E."/>
            <person name="James T.Y."/>
            <person name="Grigoriev I.V."/>
        </authorList>
    </citation>
    <scope>NUCLEOTIDE SEQUENCE</scope>
    <source>
        <strain evidence="1">ATCC 52028</strain>
    </source>
</reference>
<accession>A0A4P9XDH6</accession>
<evidence type="ECO:0000313" key="2">
    <source>
        <dbReference type="EMBL" id="RKP03567.1"/>
    </source>
</evidence>
<dbReference type="EMBL" id="ML014121">
    <property type="protein sequence ID" value="RKP03567.1"/>
    <property type="molecule type" value="Genomic_DNA"/>
</dbReference>
<dbReference type="AlphaFoldDB" id="A0A4P9XDH6"/>
<dbReference type="GO" id="GO:0046933">
    <property type="term" value="F:proton-transporting ATP synthase activity, rotational mechanism"/>
    <property type="evidence" value="ECO:0007669"/>
    <property type="project" value="TreeGrafter"/>
</dbReference>
<evidence type="ECO:0000313" key="1">
    <source>
        <dbReference type="EMBL" id="RKO95088.1"/>
    </source>
</evidence>
<name>A0A4P9XDH6_9FUNG</name>
<evidence type="ECO:0000313" key="4">
    <source>
        <dbReference type="Proteomes" id="UP000274922"/>
    </source>
</evidence>
<evidence type="ECO:0000313" key="3">
    <source>
        <dbReference type="Proteomes" id="UP000268535"/>
    </source>
</evidence>
<sequence length="135" mass="14762">MFRLTATTLYRAAAPRLTVARTFTASVPRADVISDIYVKELRAYQPSKTVHDTTDLKTTVAPPSAPPKPAVEQAPQEVAQVAQGAVASSASAGAYEPLVDPIDDPANFPSMWDFENDDGKFYPELVKKREYGHDH</sequence>
<dbReference type="Proteomes" id="UP000268535">
    <property type="component" value="Unassembled WGS sequence"/>
</dbReference>
<dbReference type="Pfam" id="PF10775">
    <property type="entry name" value="ATP_sub_h"/>
    <property type="match status" value="1"/>
</dbReference>
<reference evidence="2" key="2">
    <citation type="submission" date="2018-04" db="EMBL/GenBank/DDBJ databases">
        <title>Leveraging single-cell genomics to expand the Fungal Tree of Life.</title>
        <authorList>
            <consortium name="DOE Joint Genome Institute"/>
            <person name="Ahrendt S.R."/>
            <person name="Quandt C.A."/>
            <person name="Ciobanu D."/>
            <person name="Clum A."/>
            <person name="Salamov A."/>
            <person name="Andreopoulos B."/>
            <person name="Cheng J.-F."/>
            <person name="Woyke T."/>
            <person name="Pelin A."/>
            <person name="Henrissat B."/>
            <person name="Benny G.L."/>
            <person name="Smith M.E."/>
            <person name="James T.Y."/>
            <person name="Grigoriev I.V."/>
        </authorList>
    </citation>
    <scope>NUCLEOTIDE SEQUENCE</scope>
    <source>
        <strain evidence="2">ATCC 52028</strain>
    </source>
</reference>
<keyword evidence="4" id="KW-1185">Reference proteome</keyword>
<dbReference type="OrthoDB" id="274752at2759"/>